<dbReference type="AlphaFoldDB" id="A0A0H4X237"/>
<gene>
    <name evidence="3" type="ORF">A176_004627</name>
</gene>
<dbReference type="RefSeq" id="WP_002637096.1">
    <property type="nucleotide sequence ID" value="NZ_CP012109.1"/>
</dbReference>
<dbReference type="PATRIC" id="fig|1297742.4.peg.4672"/>
<evidence type="ECO:0000256" key="1">
    <source>
        <dbReference type="SAM" id="MobiDB-lite"/>
    </source>
</evidence>
<accession>A0A0H4X237</accession>
<keyword evidence="2" id="KW-1133">Transmembrane helix</keyword>
<evidence type="ECO:0000313" key="3">
    <source>
        <dbReference type="EMBL" id="AKQ67715.1"/>
    </source>
</evidence>
<feature type="transmembrane region" description="Helical" evidence="2">
    <location>
        <begin position="38"/>
        <end position="56"/>
    </location>
</feature>
<evidence type="ECO:0000256" key="2">
    <source>
        <dbReference type="SAM" id="Phobius"/>
    </source>
</evidence>
<organism evidence="3 4">
    <name type="scientific">Pseudomyxococcus hansupus</name>
    <dbReference type="NCBI Taxonomy" id="1297742"/>
    <lineage>
        <taxon>Bacteria</taxon>
        <taxon>Pseudomonadati</taxon>
        <taxon>Myxococcota</taxon>
        <taxon>Myxococcia</taxon>
        <taxon>Myxococcales</taxon>
        <taxon>Cystobacterineae</taxon>
        <taxon>Myxococcaceae</taxon>
        <taxon>Pseudomyxococcus</taxon>
    </lineage>
</organism>
<dbReference type="EMBL" id="CP012109">
    <property type="protein sequence ID" value="AKQ67715.1"/>
    <property type="molecule type" value="Genomic_DNA"/>
</dbReference>
<dbReference type="KEGG" id="mym:A176_004627"/>
<proteinExistence type="predicted"/>
<dbReference type="STRING" id="1297742.A176_004627"/>
<keyword evidence="4" id="KW-1185">Reference proteome</keyword>
<sequence>MLTRIPYLSLLVPALVLAQTRGDSPVTAPIGREPMAAPSTWVWVLLLVVAAAAFAWSATRLARRHKGPPPSGPGGIGTGSSTNVPRKPRTV</sequence>
<evidence type="ECO:0000313" key="4">
    <source>
        <dbReference type="Proteomes" id="UP000009026"/>
    </source>
</evidence>
<name>A0A0H4X237_9BACT</name>
<dbReference type="Proteomes" id="UP000009026">
    <property type="component" value="Chromosome"/>
</dbReference>
<reference evidence="3 4" key="1">
    <citation type="journal article" date="2016" name="PLoS ONE">
        <title>Complete Genome Sequence and Comparative Genomics of a Novel Myxobacterium Myxococcus hansupus.</title>
        <authorList>
            <person name="Sharma G."/>
            <person name="Narwani T."/>
            <person name="Subramanian S."/>
        </authorList>
    </citation>
    <scope>NUCLEOTIDE SEQUENCE [LARGE SCALE GENOMIC DNA]</scope>
    <source>
        <strain evidence="4">mixupus</strain>
    </source>
</reference>
<keyword evidence="2" id="KW-0812">Transmembrane</keyword>
<keyword evidence="2" id="KW-0472">Membrane</keyword>
<feature type="region of interest" description="Disordered" evidence="1">
    <location>
        <begin position="62"/>
        <end position="91"/>
    </location>
</feature>
<protein>
    <submittedName>
        <fullName evidence="3">Uncharacterized protein</fullName>
    </submittedName>
</protein>